<keyword evidence="1" id="KW-0472">Membrane</keyword>
<dbReference type="GO" id="GO:0016787">
    <property type="term" value="F:hydrolase activity"/>
    <property type="evidence" value="ECO:0007669"/>
    <property type="project" value="UniProtKB-KW"/>
</dbReference>
<reference evidence="3" key="1">
    <citation type="submission" date="2021-02" db="EMBL/GenBank/DDBJ databases">
        <title>Genome-Resolved Metagenomics of a Microbial Community Performing Photosynthetic Biological Nutrient Removal.</title>
        <authorList>
            <person name="Mcdaniel E.A."/>
        </authorList>
    </citation>
    <scope>NUCLEOTIDE SEQUENCE</scope>
    <source>
        <strain evidence="3">UWPOB_OBS1</strain>
    </source>
</reference>
<feature type="transmembrane region" description="Helical" evidence="1">
    <location>
        <begin position="9"/>
        <end position="27"/>
    </location>
</feature>
<dbReference type="SUPFAM" id="SSF53474">
    <property type="entry name" value="alpha/beta-Hydrolases"/>
    <property type="match status" value="1"/>
</dbReference>
<dbReference type="Pfam" id="PF12146">
    <property type="entry name" value="Hydrolase_4"/>
    <property type="match status" value="1"/>
</dbReference>
<keyword evidence="1" id="KW-0812">Transmembrane</keyword>
<evidence type="ECO:0000313" key="4">
    <source>
        <dbReference type="Proteomes" id="UP000664277"/>
    </source>
</evidence>
<dbReference type="Proteomes" id="UP000664277">
    <property type="component" value="Unassembled WGS sequence"/>
</dbReference>
<dbReference type="AlphaFoldDB" id="A0A8J7TL56"/>
<proteinExistence type="predicted"/>
<gene>
    <name evidence="3" type="ORF">J0M35_10075</name>
</gene>
<dbReference type="PANTHER" id="PTHR12277:SF81">
    <property type="entry name" value="PROTEIN ABHD13"/>
    <property type="match status" value="1"/>
</dbReference>
<dbReference type="InterPro" id="IPR022742">
    <property type="entry name" value="Hydrolase_4"/>
</dbReference>
<dbReference type="PANTHER" id="PTHR12277">
    <property type="entry name" value="ALPHA/BETA HYDROLASE DOMAIN-CONTAINING PROTEIN"/>
    <property type="match status" value="1"/>
</dbReference>
<feature type="domain" description="Serine aminopeptidase S33" evidence="2">
    <location>
        <begin position="81"/>
        <end position="188"/>
    </location>
</feature>
<accession>A0A8J7TL56</accession>
<protein>
    <submittedName>
        <fullName evidence="3">Alpha/beta hydrolase</fullName>
    </submittedName>
</protein>
<keyword evidence="3" id="KW-0378">Hydrolase</keyword>
<sequence>MPISPKSKIIIASLFSLLGLYFLISPFNSPLYNFLIFPSTDKKVRSLPDGYLGSLPGAQLDELYFNSDGLKLHALFLRNPKSKRVFLLSHGKGNNVYLELDHARMLYQFGSVFMYDYRGFGKSEGTISVEGAKVDALSAYDYLKNAGYEPENIIAFGQSFGTGISGYLSTQRQVNALIFQSGYCSLSSVGKRKMPWLIIYPDWMFGKIDIDNLAFVRAEHPPLLAFHGLRDTEIPVQESIELCKHARPLAKLVVLPEGKHLAYGANGEFHQELSKFLEVIEKH</sequence>
<evidence type="ECO:0000313" key="3">
    <source>
        <dbReference type="EMBL" id="MBN8660700.1"/>
    </source>
</evidence>
<organism evidence="3 4">
    <name type="scientific">Candidatus Obscuribacter phosphatis</name>
    <dbReference type="NCBI Taxonomy" id="1906157"/>
    <lineage>
        <taxon>Bacteria</taxon>
        <taxon>Bacillati</taxon>
        <taxon>Candidatus Melainabacteria</taxon>
        <taxon>Candidatus Obscuribacterales</taxon>
        <taxon>Candidatus Obscuribacteraceae</taxon>
        <taxon>Candidatus Obscuribacter</taxon>
    </lineage>
</organism>
<comment type="caution">
    <text evidence="3">The sequence shown here is derived from an EMBL/GenBank/DDBJ whole genome shotgun (WGS) entry which is preliminary data.</text>
</comment>
<dbReference type="Gene3D" id="3.40.50.1820">
    <property type="entry name" value="alpha/beta hydrolase"/>
    <property type="match status" value="1"/>
</dbReference>
<evidence type="ECO:0000256" key="1">
    <source>
        <dbReference type="SAM" id="Phobius"/>
    </source>
</evidence>
<name>A0A8J7TL56_9BACT</name>
<evidence type="ECO:0000259" key="2">
    <source>
        <dbReference type="Pfam" id="PF12146"/>
    </source>
</evidence>
<dbReference type="EMBL" id="JAFLCK010000012">
    <property type="protein sequence ID" value="MBN8660700.1"/>
    <property type="molecule type" value="Genomic_DNA"/>
</dbReference>
<keyword evidence="1" id="KW-1133">Transmembrane helix</keyword>
<dbReference type="InterPro" id="IPR029058">
    <property type="entry name" value="AB_hydrolase_fold"/>
</dbReference>